<evidence type="ECO:0000313" key="3">
    <source>
        <dbReference type="Proteomes" id="UP001372338"/>
    </source>
</evidence>
<dbReference type="EMBL" id="JAYWIO010000002">
    <property type="protein sequence ID" value="KAK7282510.1"/>
    <property type="molecule type" value="Genomic_DNA"/>
</dbReference>
<feature type="transmembrane region" description="Helical" evidence="1">
    <location>
        <begin position="6"/>
        <end position="28"/>
    </location>
</feature>
<organism evidence="2 3">
    <name type="scientific">Crotalaria pallida</name>
    <name type="common">Smooth rattlebox</name>
    <name type="synonym">Crotalaria striata</name>
    <dbReference type="NCBI Taxonomy" id="3830"/>
    <lineage>
        <taxon>Eukaryota</taxon>
        <taxon>Viridiplantae</taxon>
        <taxon>Streptophyta</taxon>
        <taxon>Embryophyta</taxon>
        <taxon>Tracheophyta</taxon>
        <taxon>Spermatophyta</taxon>
        <taxon>Magnoliopsida</taxon>
        <taxon>eudicotyledons</taxon>
        <taxon>Gunneridae</taxon>
        <taxon>Pentapetalae</taxon>
        <taxon>rosids</taxon>
        <taxon>fabids</taxon>
        <taxon>Fabales</taxon>
        <taxon>Fabaceae</taxon>
        <taxon>Papilionoideae</taxon>
        <taxon>50 kb inversion clade</taxon>
        <taxon>genistoids sensu lato</taxon>
        <taxon>core genistoids</taxon>
        <taxon>Crotalarieae</taxon>
        <taxon>Crotalaria</taxon>
    </lineage>
</organism>
<sequence>MLSRGAMAAGTIYAAVPAVVAAVGFYFIGTNYVKEIRRGISTPTQNMISEMKERANTIEKPKVAPQLDGLHCFETLV</sequence>
<keyword evidence="1" id="KW-0472">Membrane</keyword>
<accession>A0AAN9IM07</accession>
<protein>
    <submittedName>
        <fullName evidence="2">Uncharacterized protein</fullName>
    </submittedName>
</protein>
<evidence type="ECO:0000313" key="2">
    <source>
        <dbReference type="EMBL" id="KAK7282510.1"/>
    </source>
</evidence>
<gene>
    <name evidence="2" type="ORF">RIF29_11351</name>
</gene>
<dbReference type="Proteomes" id="UP001372338">
    <property type="component" value="Unassembled WGS sequence"/>
</dbReference>
<keyword evidence="3" id="KW-1185">Reference proteome</keyword>
<dbReference type="AlphaFoldDB" id="A0AAN9IM07"/>
<keyword evidence="1" id="KW-0812">Transmembrane</keyword>
<reference evidence="2 3" key="1">
    <citation type="submission" date="2024-01" db="EMBL/GenBank/DDBJ databases">
        <title>The genomes of 5 underutilized Papilionoideae crops provide insights into root nodulation and disease resistanc.</title>
        <authorList>
            <person name="Yuan L."/>
        </authorList>
    </citation>
    <scope>NUCLEOTIDE SEQUENCE [LARGE SCALE GENOMIC DNA]</scope>
    <source>
        <strain evidence="2">ZHUSHIDOU_FW_LH</strain>
        <tissue evidence="2">Leaf</tissue>
    </source>
</reference>
<keyword evidence="1" id="KW-1133">Transmembrane helix</keyword>
<proteinExistence type="predicted"/>
<evidence type="ECO:0000256" key="1">
    <source>
        <dbReference type="SAM" id="Phobius"/>
    </source>
</evidence>
<name>A0AAN9IM07_CROPI</name>
<comment type="caution">
    <text evidence="2">The sequence shown here is derived from an EMBL/GenBank/DDBJ whole genome shotgun (WGS) entry which is preliminary data.</text>
</comment>